<sequence length="116" mass="12560">MGVSSGGATPLVDVGDIRREAVGGRRRRRRLAPPLGVSLTPDVGGWNGAIDPNRHSRSESDCLQLILQPTTQFTTLKHAAEAVSRLRAPSTGNMITQYAPRTRDGHETARALQYSK</sequence>
<evidence type="ECO:0000256" key="1">
    <source>
        <dbReference type="SAM" id="MobiDB-lite"/>
    </source>
</evidence>
<feature type="region of interest" description="Disordered" evidence="1">
    <location>
        <begin position="87"/>
        <end position="116"/>
    </location>
</feature>
<protein>
    <submittedName>
        <fullName evidence="2">Uncharacterized protein</fullName>
    </submittedName>
</protein>
<dbReference type="EMBL" id="BGZK01000621">
    <property type="protein sequence ID" value="GBP53335.1"/>
    <property type="molecule type" value="Genomic_DNA"/>
</dbReference>
<evidence type="ECO:0000313" key="2">
    <source>
        <dbReference type="EMBL" id="GBP53335.1"/>
    </source>
</evidence>
<organism evidence="2 3">
    <name type="scientific">Eumeta variegata</name>
    <name type="common">Bagworm moth</name>
    <name type="synonym">Eumeta japonica</name>
    <dbReference type="NCBI Taxonomy" id="151549"/>
    <lineage>
        <taxon>Eukaryota</taxon>
        <taxon>Metazoa</taxon>
        <taxon>Ecdysozoa</taxon>
        <taxon>Arthropoda</taxon>
        <taxon>Hexapoda</taxon>
        <taxon>Insecta</taxon>
        <taxon>Pterygota</taxon>
        <taxon>Neoptera</taxon>
        <taxon>Endopterygota</taxon>
        <taxon>Lepidoptera</taxon>
        <taxon>Glossata</taxon>
        <taxon>Ditrysia</taxon>
        <taxon>Tineoidea</taxon>
        <taxon>Psychidae</taxon>
        <taxon>Oiketicinae</taxon>
        <taxon>Eumeta</taxon>
    </lineage>
</organism>
<name>A0A4C1WTB6_EUMVA</name>
<dbReference type="AlphaFoldDB" id="A0A4C1WTB6"/>
<reference evidence="2 3" key="1">
    <citation type="journal article" date="2019" name="Commun. Biol.">
        <title>The bagworm genome reveals a unique fibroin gene that provides high tensile strength.</title>
        <authorList>
            <person name="Kono N."/>
            <person name="Nakamura H."/>
            <person name="Ohtoshi R."/>
            <person name="Tomita M."/>
            <person name="Numata K."/>
            <person name="Arakawa K."/>
        </authorList>
    </citation>
    <scope>NUCLEOTIDE SEQUENCE [LARGE SCALE GENOMIC DNA]</scope>
</reference>
<accession>A0A4C1WTB6</accession>
<gene>
    <name evidence="2" type="ORF">EVAR_46592_1</name>
</gene>
<proteinExistence type="predicted"/>
<feature type="region of interest" description="Disordered" evidence="1">
    <location>
        <begin position="24"/>
        <end position="57"/>
    </location>
</feature>
<dbReference type="Proteomes" id="UP000299102">
    <property type="component" value="Unassembled WGS sequence"/>
</dbReference>
<comment type="caution">
    <text evidence="2">The sequence shown here is derived from an EMBL/GenBank/DDBJ whole genome shotgun (WGS) entry which is preliminary data.</text>
</comment>
<keyword evidence="3" id="KW-1185">Reference proteome</keyword>
<evidence type="ECO:0000313" key="3">
    <source>
        <dbReference type="Proteomes" id="UP000299102"/>
    </source>
</evidence>